<dbReference type="Gene3D" id="3.40.630.30">
    <property type="match status" value="1"/>
</dbReference>
<dbReference type="PANTHER" id="PTHR13947">
    <property type="entry name" value="GNAT FAMILY N-ACETYLTRANSFERASE"/>
    <property type="match status" value="1"/>
</dbReference>
<gene>
    <name evidence="3" type="ORF">I2I01_15905</name>
</gene>
<sequence length="156" mass="17324">MPTGVSIIDFEPAHRAAFEALNAELDYEWITRYFYIEGADRQPVDNPQQYIVERGGHILMAVCDDEIVGTCALVKEHDNVYELARLAVAPAAQRRGIGWALGQAMLGKARQLGARRVEVLTISTLLPALKLYDKLGFRAASLMPEQPGDVRMVLDL</sequence>
<dbReference type="RefSeq" id="WP_196287449.1">
    <property type="nucleotide sequence ID" value="NZ_JADQDP010000003.1"/>
</dbReference>
<dbReference type="InterPro" id="IPR050769">
    <property type="entry name" value="NAT_camello-type"/>
</dbReference>
<evidence type="ECO:0000313" key="3">
    <source>
        <dbReference type="EMBL" id="MBF9143133.1"/>
    </source>
</evidence>
<evidence type="ECO:0000259" key="2">
    <source>
        <dbReference type="PROSITE" id="PS51186"/>
    </source>
</evidence>
<protein>
    <submittedName>
        <fullName evidence="3">GNAT family N-acetyltransferase</fullName>
    </submittedName>
</protein>
<dbReference type="GO" id="GO:0008080">
    <property type="term" value="F:N-acetyltransferase activity"/>
    <property type="evidence" value="ECO:0007669"/>
    <property type="project" value="InterPro"/>
</dbReference>
<feature type="domain" description="N-acetyltransferase" evidence="2">
    <location>
        <begin position="5"/>
        <end position="156"/>
    </location>
</feature>
<comment type="caution">
    <text evidence="3">The sequence shown here is derived from an EMBL/GenBank/DDBJ whole genome shotgun (WGS) entry which is preliminary data.</text>
</comment>
<dbReference type="Pfam" id="PF00583">
    <property type="entry name" value="Acetyltransf_1"/>
    <property type="match status" value="1"/>
</dbReference>
<keyword evidence="4" id="KW-1185">Reference proteome</keyword>
<dbReference type="SUPFAM" id="SSF55729">
    <property type="entry name" value="Acyl-CoA N-acyltransferases (Nat)"/>
    <property type="match status" value="1"/>
</dbReference>
<dbReference type="Proteomes" id="UP000645610">
    <property type="component" value="Unassembled WGS sequence"/>
</dbReference>
<dbReference type="PROSITE" id="PS51186">
    <property type="entry name" value="GNAT"/>
    <property type="match status" value="1"/>
</dbReference>
<dbReference type="AlphaFoldDB" id="A0A931BMS3"/>
<dbReference type="EMBL" id="JADQDP010000003">
    <property type="protein sequence ID" value="MBF9143133.1"/>
    <property type="molecule type" value="Genomic_DNA"/>
</dbReference>
<evidence type="ECO:0000256" key="1">
    <source>
        <dbReference type="ARBA" id="ARBA00022679"/>
    </source>
</evidence>
<organism evidence="3 4">
    <name type="scientific">Hymenobacter properus</name>
    <dbReference type="NCBI Taxonomy" id="2791026"/>
    <lineage>
        <taxon>Bacteria</taxon>
        <taxon>Pseudomonadati</taxon>
        <taxon>Bacteroidota</taxon>
        <taxon>Cytophagia</taxon>
        <taxon>Cytophagales</taxon>
        <taxon>Hymenobacteraceae</taxon>
        <taxon>Hymenobacter</taxon>
    </lineage>
</organism>
<evidence type="ECO:0000313" key="4">
    <source>
        <dbReference type="Proteomes" id="UP000645610"/>
    </source>
</evidence>
<accession>A0A931BMS3</accession>
<dbReference type="InterPro" id="IPR000182">
    <property type="entry name" value="GNAT_dom"/>
</dbReference>
<dbReference type="PANTHER" id="PTHR13947:SF37">
    <property type="entry name" value="LD18367P"/>
    <property type="match status" value="1"/>
</dbReference>
<keyword evidence="1" id="KW-0808">Transferase</keyword>
<dbReference type="InterPro" id="IPR016181">
    <property type="entry name" value="Acyl_CoA_acyltransferase"/>
</dbReference>
<reference evidence="3 4" key="1">
    <citation type="submission" date="2020-11" db="EMBL/GenBank/DDBJ databases">
        <authorList>
            <person name="Kim M.K."/>
        </authorList>
    </citation>
    <scope>NUCLEOTIDE SEQUENCE [LARGE SCALE GENOMIC DNA]</scope>
    <source>
        <strain evidence="3 4">BT439</strain>
    </source>
</reference>
<proteinExistence type="predicted"/>
<name>A0A931BMS3_9BACT</name>
<dbReference type="CDD" id="cd04301">
    <property type="entry name" value="NAT_SF"/>
    <property type="match status" value="1"/>
</dbReference>